<protein>
    <submittedName>
        <fullName evidence="8">Uncharacterized protein</fullName>
    </submittedName>
</protein>
<accession>A0AAN9SPP1</accession>
<comment type="cofactor">
    <cofactor evidence="1">
        <name>Mg(2+)</name>
        <dbReference type="ChEBI" id="CHEBI:18420"/>
    </cofactor>
</comment>
<dbReference type="SUPFAM" id="SSF48239">
    <property type="entry name" value="Terpenoid cyclases/Protein prenyltransferases"/>
    <property type="match status" value="1"/>
</dbReference>
<evidence type="ECO:0000256" key="4">
    <source>
        <dbReference type="ARBA" id="ARBA00023239"/>
    </source>
</evidence>
<evidence type="ECO:0000313" key="9">
    <source>
        <dbReference type="Proteomes" id="UP001386955"/>
    </source>
</evidence>
<proteinExistence type="predicted"/>
<comment type="caution">
    <text evidence="8">The sequence shown here is derived from an EMBL/GenBank/DDBJ whole genome shotgun (WGS) entry which is preliminary data.</text>
</comment>
<dbReference type="SUPFAM" id="SSF48576">
    <property type="entry name" value="Terpenoid synthases"/>
    <property type="match status" value="1"/>
</dbReference>
<evidence type="ECO:0000313" key="8">
    <source>
        <dbReference type="EMBL" id="KAK7400446.1"/>
    </source>
</evidence>
<dbReference type="Proteomes" id="UP001386955">
    <property type="component" value="Unassembled WGS sequence"/>
</dbReference>
<dbReference type="GO" id="GO:0010333">
    <property type="term" value="F:terpene synthase activity"/>
    <property type="evidence" value="ECO:0007669"/>
    <property type="project" value="InterPro"/>
</dbReference>
<dbReference type="Pfam" id="PF01397">
    <property type="entry name" value="Terpene_synth"/>
    <property type="match status" value="1"/>
</dbReference>
<evidence type="ECO:0000256" key="3">
    <source>
        <dbReference type="ARBA" id="ARBA00022842"/>
    </source>
</evidence>
<feature type="domain" description="Terpene synthase metal-binding" evidence="7">
    <location>
        <begin position="324"/>
        <end position="563"/>
    </location>
</feature>
<evidence type="ECO:0000256" key="5">
    <source>
        <dbReference type="SAM" id="MobiDB-lite"/>
    </source>
</evidence>
<dbReference type="InterPro" id="IPR034741">
    <property type="entry name" value="Terpene_cyclase-like_1_C"/>
</dbReference>
<organism evidence="8 9">
    <name type="scientific">Psophocarpus tetragonolobus</name>
    <name type="common">Winged bean</name>
    <name type="synonym">Dolichos tetragonolobus</name>
    <dbReference type="NCBI Taxonomy" id="3891"/>
    <lineage>
        <taxon>Eukaryota</taxon>
        <taxon>Viridiplantae</taxon>
        <taxon>Streptophyta</taxon>
        <taxon>Embryophyta</taxon>
        <taxon>Tracheophyta</taxon>
        <taxon>Spermatophyta</taxon>
        <taxon>Magnoliopsida</taxon>
        <taxon>eudicotyledons</taxon>
        <taxon>Gunneridae</taxon>
        <taxon>Pentapetalae</taxon>
        <taxon>rosids</taxon>
        <taxon>fabids</taxon>
        <taxon>Fabales</taxon>
        <taxon>Fabaceae</taxon>
        <taxon>Papilionoideae</taxon>
        <taxon>50 kb inversion clade</taxon>
        <taxon>NPAAA clade</taxon>
        <taxon>indigoferoid/millettioid clade</taxon>
        <taxon>Phaseoleae</taxon>
        <taxon>Psophocarpus</taxon>
    </lineage>
</organism>
<dbReference type="Gene3D" id="1.10.600.10">
    <property type="entry name" value="Farnesyl Diphosphate Synthase"/>
    <property type="match status" value="1"/>
</dbReference>
<dbReference type="SFLD" id="SFLDS00005">
    <property type="entry name" value="Isoprenoid_Synthase_Type_I"/>
    <property type="match status" value="1"/>
</dbReference>
<keyword evidence="4" id="KW-0456">Lyase</keyword>
<dbReference type="PANTHER" id="PTHR31225:SF0">
    <property type="entry name" value="S-(+)-LINALOOL SYNTHASE, CHLOROPLASTIC"/>
    <property type="match status" value="1"/>
</dbReference>
<keyword evidence="2" id="KW-0479">Metal-binding</keyword>
<keyword evidence="3" id="KW-0460">Magnesium</keyword>
<dbReference type="InterPro" id="IPR005630">
    <property type="entry name" value="Terpene_synthase_metal-bd"/>
</dbReference>
<evidence type="ECO:0000259" key="6">
    <source>
        <dbReference type="Pfam" id="PF01397"/>
    </source>
</evidence>
<dbReference type="GO" id="GO:0000287">
    <property type="term" value="F:magnesium ion binding"/>
    <property type="evidence" value="ECO:0007669"/>
    <property type="project" value="InterPro"/>
</dbReference>
<feature type="region of interest" description="Disordered" evidence="5">
    <location>
        <begin position="1"/>
        <end position="25"/>
    </location>
</feature>
<dbReference type="AlphaFoldDB" id="A0AAN9SPP1"/>
<feature type="domain" description="Terpene synthase N-terminal" evidence="6">
    <location>
        <begin position="100"/>
        <end position="253"/>
    </location>
</feature>
<dbReference type="InterPro" id="IPR008949">
    <property type="entry name" value="Isoprenoid_synthase_dom_sf"/>
</dbReference>
<dbReference type="GO" id="GO:0016114">
    <property type="term" value="P:terpenoid biosynthetic process"/>
    <property type="evidence" value="ECO:0007669"/>
    <property type="project" value="InterPro"/>
</dbReference>
<dbReference type="InterPro" id="IPR050148">
    <property type="entry name" value="Terpene_synthase-like"/>
</dbReference>
<dbReference type="InterPro" id="IPR008930">
    <property type="entry name" value="Terpenoid_cyclase/PrenylTrfase"/>
</dbReference>
<dbReference type="SFLD" id="SFLDG01019">
    <property type="entry name" value="Terpene_Cyclase_Like_1_C_Termi"/>
    <property type="match status" value="1"/>
</dbReference>
<dbReference type="InterPro" id="IPR036965">
    <property type="entry name" value="Terpene_synth_N_sf"/>
</dbReference>
<sequence>MIKPRVRRYNGQDRPPTPYGSDTPSSLDEPLIHLINIHLHYNFGRAYLFGMASCVSSFKPHIIATKAQLSPTFNSSKFDSLLTANKWNIVQERSSALLTKTGDLSMNHSEKLEMVKNEFRKSVSVDEKPLKGLYMIDAMQRLNIDYHFKEEIEAFLRRQNMNCCTNIASGFGNDIHEIALRFRLLRQQGYFVPAEVFDKFTNNEGKFNPELGENIKQMVDLYEASQLSITGEDVLAEAGEFSGRVLREKMSCITNQEAMLVKRTLEHPFHKSLPIFTARSFLDDFHGSNTWLGSLKEVTKMDFRLLQCSYHREIAQVFKWWTGLGLANELMYARNQPLKWYLWSLACFTDSSLSEERVELTKPISLIYIIDDIFDVYGTLDELTLFTEAVYRWDIKAIEHLPDYMKTFFRVLYNLTNEISSKIYQKHGWNPIYSLQNAWKNLCKAFLVEAKWFATGKLPSAEEYLKNGIVSSGVHIMMVHAFFLLGHGLTQKNVQIIDSIPLAGIISSPATILRLWDDLGDAEDENQQGNDGSYVKCLMMDNPDYTMRMGRERVLSKIGDAWKSLNQECLFGNHFHCTFSKVSLNFARTVPLMYSYDDKQSLPGLEDLANSLLYHYFL</sequence>
<reference evidence="8 9" key="1">
    <citation type="submission" date="2024-01" db="EMBL/GenBank/DDBJ databases">
        <title>The genomes of 5 underutilized Papilionoideae crops provide insights into root nodulation and disease resistanc.</title>
        <authorList>
            <person name="Jiang F."/>
        </authorList>
    </citation>
    <scope>NUCLEOTIDE SEQUENCE [LARGE SCALE GENOMIC DNA]</scope>
    <source>
        <strain evidence="8">DUOXIRENSHENG_FW03</strain>
        <tissue evidence="8">Leaves</tissue>
    </source>
</reference>
<dbReference type="Gene3D" id="1.50.10.130">
    <property type="entry name" value="Terpene synthase, N-terminal domain"/>
    <property type="match status" value="1"/>
</dbReference>
<gene>
    <name evidence="8" type="ORF">VNO78_11654</name>
</gene>
<name>A0AAN9SPP1_PSOTE</name>
<evidence type="ECO:0000259" key="7">
    <source>
        <dbReference type="Pfam" id="PF03936"/>
    </source>
</evidence>
<evidence type="ECO:0000256" key="1">
    <source>
        <dbReference type="ARBA" id="ARBA00001946"/>
    </source>
</evidence>
<keyword evidence="9" id="KW-1185">Reference proteome</keyword>
<evidence type="ECO:0000256" key="2">
    <source>
        <dbReference type="ARBA" id="ARBA00022723"/>
    </source>
</evidence>
<dbReference type="InterPro" id="IPR001906">
    <property type="entry name" value="Terpene_synth_N"/>
</dbReference>
<dbReference type="Pfam" id="PF03936">
    <property type="entry name" value="Terpene_synth_C"/>
    <property type="match status" value="1"/>
</dbReference>
<dbReference type="EMBL" id="JAYMYS010000003">
    <property type="protein sequence ID" value="KAK7400446.1"/>
    <property type="molecule type" value="Genomic_DNA"/>
</dbReference>
<dbReference type="PANTHER" id="PTHR31225">
    <property type="entry name" value="OS04G0344100 PROTEIN-RELATED"/>
    <property type="match status" value="1"/>
</dbReference>